<evidence type="ECO:0000313" key="2">
    <source>
        <dbReference type="EMBL" id="GGK44067.1"/>
    </source>
</evidence>
<organism evidence="2 3">
    <name type="scientific">Pilimelia terevasa</name>
    <dbReference type="NCBI Taxonomy" id="53372"/>
    <lineage>
        <taxon>Bacteria</taxon>
        <taxon>Bacillati</taxon>
        <taxon>Actinomycetota</taxon>
        <taxon>Actinomycetes</taxon>
        <taxon>Micromonosporales</taxon>
        <taxon>Micromonosporaceae</taxon>
        <taxon>Pilimelia</taxon>
    </lineage>
</organism>
<reference evidence="2" key="1">
    <citation type="journal article" date="2014" name="Int. J. Syst. Evol. Microbiol.">
        <title>Complete genome sequence of Corynebacterium casei LMG S-19264T (=DSM 44701T), isolated from a smear-ripened cheese.</title>
        <authorList>
            <consortium name="US DOE Joint Genome Institute (JGI-PGF)"/>
            <person name="Walter F."/>
            <person name="Albersmeier A."/>
            <person name="Kalinowski J."/>
            <person name="Ruckert C."/>
        </authorList>
    </citation>
    <scope>NUCLEOTIDE SEQUENCE</scope>
    <source>
        <strain evidence="2">JCM 3091</strain>
    </source>
</reference>
<evidence type="ECO:0000256" key="1">
    <source>
        <dbReference type="SAM" id="Phobius"/>
    </source>
</evidence>
<protein>
    <submittedName>
        <fullName evidence="2">Uncharacterized protein</fullName>
    </submittedName>
</protein>
<evidence type="ECO:0000313" key="3">
    <source>
        <dbReference type="Proteomes" id="UP000662200"/>
    </source>
</evidence>
<dbReference type="RefSeq" id="WP_189116023.1">
    <property type="nucleotide sequence ID" value="NZ_BMQC01000030.1"/>
</dbReference>
<dbReference type="EMBL" id="BMQC01000030">
    <property type="protein sequence ID" value="GGK44067.1"/>
    <property type="molecule type" value="Genomic_DNA"/>
</dbReference>
<dbReference type="Proteomes" id="UP000662200">
    <property type="component" value="Unassembled WGS sequence"/>
</dbReference>
<comment type="caution">
    <text evidence="2">The sequence shown here is derived from an EMBL/GenBank/DDBJ whole genome shotgun (WGS) entry which is preliminary data.</text>
</comment>
<proteinExistence type="predicted"/>
<dbReference type="AlphaFoldDB" id="A0A8J3FJZ0"/>
<accession>A0A8J3FJZ0</accession>
<keyword evidence="1" id="KW-0472">Membrane</keyword>
<gene>
    <name evidence="2" type="ORF">GCM10010124_41130</name>
</gene>
<sequence>MAVARAGIDCHLGRYPACEQDTGKKLVDHEARIRGLERGRWPLPSLALIISALALMIPVVSTLTKK</sequence>
<reference evidence="2" key="2">
    <citation type="submission" date="2020-09" db="EMBL/GenBank/DDBJ databases">
        <authorList>
            <person name="Sun Q."/>
            <person name="Ohkuma M."/>
        </authorList>
    </citation>
    <scope>NUCLEOTIDE SEQUENCE</scope>
    <source>
        <strain evidence="2">JCM 3091</strain>
    </source>
</reference>
<keyword evidence="3" id="KW-1185">Reference proteome</keyword>
<feature type="transmembrane region" description="Helical" evidence="1">
    <location>
        <begin position="43"/>
        <end position="63"/>
    </location>
</feature>
<keyword evidence="1" id="KW-0812">Transmembrane</keyword>
<keyword evidence="1" id="KW-1133">Transmembrane helix</keyword>
<name>A0A8J3FJZ0_9ACTN</name>